<sequence length="179" mass="19583">MRIVCISGSNRKEATSTKLVRYLAASIQEKGHEAQVIDLNELQLPLYCPDDAEQHTNVELLRESVLAADAIVLATPEYHGSISGVLKNALDYLSFDYFNNKVVLSVSSAGGAVGISSLTHLQTIVRNVHGINCPEWISIGGDARQFTAEGQPVQEQVIQRVQKTLNYFLNLSASTREIA</sequence>
<comment type="similarity">
    <text evidence="1">Belongs to the azoreductase type 2 family.</text>
</comment>
<dbReference type="GO" id="GO:0010181">
    <property type="term" value="F:FMN binding"/>
    <property type="evidence" value="ECO:0007669"/>
    <property type="project" value="TreeGrafter"/>
</dbReference>
<reference evidence="4" key="1">
    <citation type="submission" date="2018-08" db="EMBL/GenBank/DDBJ databases">
        <authorList>
            <person name="Chevrot R."/>
        </authorList>
    </citation>
    <scope>NUCLEOTIDE SEQUENCE [LARGE SCALE GENOMIC DNA]</scope>
</reference>
<dbReference type="Pfam" id="PF03358">
    <property type="entry name" value="FMN_red"/>
    <property type="match status" value="1"/>
</dbReference>
<dbReference type="SUPFAM" id="SSF52218">
    <property type="entry name" value="Flavoproteins"/>
    <property type="match status" value="1"/>
</dbReference>
<feature type="domain" description="NADPH-dependent FMN reductase-like" evidence="2">
    <location>
        <begin position="1"/>
        <end position="140"/>
    </location>
</feature>
<proteinExistence type="inferred from homology"/>
<evidence type="ECO:0000313" key="3">
    <source>
        <dbReference type="EMBL" id="SYX85212.1"/>
    </source>
</evidence>
<dbReference type="InterPro" id="IPR029039">
    <property type="entry name" value="Flavoprotein-like_sf"/>
</dbReference>
<dbReference type="InterPro" id="IPR005025">
    <property type="entry name" value="FMN_Rdtase-like_dom"/>
</dbReference>
<evidence type="ECO:0000313" key="4">
    <source>
        <dbReference type="Proteomes" id="UP000304148"/>
    </source>
</evidence>
<name>A0A383RF15_PAEAL</name>
<organism evidence="3 4">
    <name type="scientific">Paenibacillus alvei</name>
    <name type="common">Bacillus alvei</name>
    <dbReference type="NCBI Taxonomy" id="44250"/>
    <lineage>
        <taxon>Bacteria</taxon>
        <taxon>Bacillati</taxon>
        <taxon>Bacillota</taxon>
        <taxon>Bacilli</taxon>
        <taxon>Bacillales</taxon>
        <taxon>Paenibacillaceae</taxon>
        <taxon>Paenibacillus</taxon>
    </lineage>
</organism>
<dbReference type="GO" id="GO:0016491">
    <property type="term" value="F:oxidoreductase activity"/>
    <property type="evidence" value="ECO:0007669"/>
    <property type="project" value="InterPro"/>
</dbReference>
<dbReference type="Gene3D" id="3.40.50.360">
    <property type="match status" value="1"/>
</dbReference>
<accession>A0A383RF15</accession>
<evidence type="ECO:0000256" key="1">
    <source>
        <dbReference type="ARBA" id="ARBA00009428"/>
    </source>
</evidence>
<dbReference type="RefSeq" id="WP_138186910.1">
    <property type="nucleotide sequence ID" value="NZ_LS992241.1"/>
</dbReference>
<dbReference type="PANTHER" id="PTHR30543">
    <property type="entry name" value="CHROMATE REDUCTASE"/>
    <property type="match status" value="1"/>
</dbReference>
<dbReference type="GO" id="GO:0005829">
    <property type="term" value="C:cytosol"/>
    <property type="evidence" value="ECO:0007669"/>
    <property type="project" value="TreeGrafter"/>
</dbReference>
<dbReference type="PANTHER" id="PTHR30543:SF21">
    <property type="entry name" value="NAD(P)H-DEPENDENT FMN REDUCTASE LOT6"/>
    <property type="match status" value="1"/>
</dbReference>
<evidence type="ECO:0000259" key="2">
    <source>
        <dbReference type="Pfam" id="PF03358"/>
    </source>
</evidence>
<protein>
    <submittedName>
        <fullName evidence="3">Putative arsenical resistance protein</fullName>
    </submittedName>
</protein>
<dbReference type="AlphaFoldDB" id="A0A383RF15"/>
<dbReference type="InterPro" id="IPR050712">
    <property type="entry name" value="NAD(P)H-dep_reductase"/>
</dbReference>
<dbReference type="EMBL" id="LS992241">
    <property type="protein sequence ID" value="SYX85212.1"/>
    <property type="molecule type" value="Genomic_DNA"/>
</dbReference>
<gene>
    <name evidence="3" type="ORF">PBLR_13634</name>
</gene>
<dbReference type="Proteomes" id="UP000304148">
    <property type="component" value="Chromosome"/>
</dbReference>